<dbReference type="EMBL" id="UZAH01002746">
    <property type="protein sequence ID" value="VDO22928.1"/>
    <property type="molecule type" value="Genomic_DNA"/>
</dbReference>
<dbReference type="AlphaFoldDB" id="A0A3P7WYX8"/>
<evidence type="ECO:0000313" key="2">
    <source>
        <dbReference type="EMBL" id="VDO22928.1"/>
    </source>
</evidence>
<accession>A0A3P7WYX8</accession>
<gene>
    <name evidence="2" type="ORF">HPBE_LOCUS2073</name>
</gene>
<name>A0A3P7WYX8_HELPZ</name>
<sequence>MCASALAVLLEPVVIADLDVPRRPNEAAEALAYGAGNDGQMQNNSRSGVRQPATIGARVASAMVGVLEWSEAVHSLRLHCCTAS</sequence>
<feature type="signal peptide" evidence="1">
    <location>
        <begin position="1"/>
        <end position="16"/>
    </location>
</feature>
<organism evidence="2">
    <name type="scientific">Heligmosomoides polygyrus</name>
    <name type="common">Parasitic roundworm</name>
    <dbReference type="NCBI Taxonomy" id="6339"/>
    <lineage>
        <taxon>Eukaryota</taxon>
        <taxon>Metazoa</taxon>
        <taxon>Ecdysozoa</taxon>
        <taxon>Nematoda</taxon>
        <taxon>Chromadorea</taxon>
        <taxon>Rhabditida</taxon>
        <taxon>Rhabditina</taxon>
        <taxon>Rhabditomorpha</taxon>
        <taxon>Strongyloidea</taxon>
        <taxon>Heligmosomidae</taxon>
        <taxon>Heligmosomoides</taxon>
    </lineage>
</organism>
<feature type="chain" id="PRO_5018248848" evidence="1">
    <location>
        <begin position="17"/>
        <end position="84"/>
    </location>
</feature>
<protein>
    <submittedName>
        <fullName evidence="2">Uncharacterized protein</fullName>
    </submittedName>
</protein>
<evidence type="ECO:0000256" key="1">
    <source>
        <dbReference type="SAM" id="SignalP"/>
    </source>
</evidence>
<keyword evidence="1" id="KW-0732">Signal</keyword>
<proteinExistence type="predicted"/>
<reference evidence="2" key="1">
    <citation type="submission" date="2018-11" db="EMBL/GenBank/DDBJ databases">
        <authorList>
            <consortium name="Pathogen Informatics"/>
        </authorList>
    </citation>
    <scope>NUCLEOTIDE SEQUENCE [LARGE SCALE GENOMIC DNA]</scope>
</reference>